<proteinExistence type="predicted"/>
<organism evidence="3 4">
    <name type="scientific">Prorocentrum cordatum</name>
    <dbReference type="NCBI Taxonomy" id="2364126"/>
    <lineage>
        <taxon>Eukaryota</taxon>
        <taxon>Sar</taxon>
        <taxon>Alveolata</taxon>
        <taxon>Dinophyceae</taxon>
        <taxon>Prorocentrales</taxon>
        <taxon>Prorocentraceae</taxon>
        <taxon>Prorocentrum</taxon>
    </lineage>
</organism>
<evidence type="ECO:0000313" key="4">
    <source>
        <dbReference type="Proteomes" id="UP001189429"/>
    </source>
</evidence>
<name>A0ABN9QSQ4_9DINO</name>
<feature type="transmembrane region" description="Helical" evidence="2">
    <location>
        <begin position="73"/>
        <end position="95"/>
    </location>
</feature>
<dbReference type="Proteomes" id="UP001189429">
    <property type="component" value="Unassembled WGS sequence"/>
</dbReference>
<evidence type="ECO:0000256" key="1">
    <source>
        <dbReference type="SAM" id="MobiDB-lite"/>
    </source>
</evidence>
<gene>
    <name evidence="3" type="ORF">PCOR1329_LOCUS14564</name>
</gene>
<feature type="compositionally biased region" description="Basic and acidic residues" evidence="1">
    <location>
        <begin position="443"/>
        <end position="453"/>
    </location>
</feature>
<reference evidence="3" key="1">
    <citation type="submission" date="2023-10" db="EMBL/GenBank/DDBJ databases">
        <authorList>
            <person name="Chen Y."/>
            <person name="Shah S."/>
            <person name="Dougan E. K."/>
            <person name="Thang M."/>
            <person name="Chan C."/>
        </authorList>
    </citation>
    <scope>NUCLEOTIDE SEQUENCE [LARGE SCALE GENOMIC DNA]</scope>
</reference>
<sequence length="487" mass="52921">MGRKDPSEAAGFKATGRPGILELFAGLAVLAEPFRVGAPTWSEAWGVDYGQECDLLRKPYLARLMLRKVKDGALMALVAIEACLLALTLGVFFALENPIDSLIWLLPEMQVLRGDAPCGAKWAKLACLGPSALRKTIVEVAREAAPAGVCRPLPLHLRRAARRPAPPPAAERADIDRWATAFTGRREVDDDANRRKIEEAKRFLQGAQRQGTSFDTRAERDAAMANCLSSLCYLRLSSVDVGNAVFFGFLRVGEGHRGEMPQAARALESQLRAAAQGEGKPLDRSPIARVAMCLLEQGRVHEGETLKAGRDQEVAVRFQFARAIQKATAQIARESGLISPPSAAAFRKRTSACDAHSGAADFVESGQTLEAARRRGRWKSSAAVQRRTKQRELVRHRARAGSTIDDKGGKFWVDPAGELRRVLQDAPARGRDDLRAALLHELGRARRPGDAERFASGSAAGGGAPEDPRQPDAGARGKRQNRKRRSG</sequence>
<comment type="caution">
    <text evidence="3">The sequence shown here is derived from an EMBL/GenBank/DDBJ whole genome shotgun (WGS) entry which is preliminary data.</text>
</comment>
<dbReference type="EMBL" id="CAUYUJ010004358">
    <property type="protein sequence ID" value="CAK0809262.1"/>
    <property type="molecule type" value="Genomic_DNA"/>
</dbReference>
<feature type="region of interest" description="Disordered" evidence="1">
    <location>
        <begin position="443"/>
        <end position="487"/>
    </location>
</feature>
<feature type="compositionally biased region" description="Basic residues" evidence="1">
    <location>
        <begin position="476"/>
        <end position="487"/>
    </location>
</feature>
<accession>A0ABN9QSQ4</accession>
<keyword evidence="2" id="KW-0472">Membrane</keyword>
<keyword evidence="4" id="KW-1185">Reference proteome</keyword>
<evidence type="ECO:0000313" key="3">
    <source>
        <dbReference type="EMBL" id="CAK0809262.1"/>
    </source>
</evidence>
<protein>
    <submittedName>
        <fullName evidence="3">Uncharacterized protein</fullName>
    </submittedName>
</protein>
<keyword evidence="2" id="KW-0812">Transmembrane</keyword>
<keyword evidence="2" id="KW-1133">Transmembrane helix</keyword>
<evidence type="ECO:0000256" key="2">
    <source>
        <dbReference type="SAM" id="Phobius"/>
    </source>
</evidence>